<dbReference type="AlphaFoldDB" id="A0A6A6UG16"/>
<dbReference type="InterPro" id="IPR051836">
    <property type="entry name" value="Kremen_rcpt"/>
</dbReference>
<evidence type="ECO:0000256" key="2">
    <source>
        <dbReference type="ARBA" id="ARBA00022692"/>
    </source>
</evidence>
<evidence type="ECO:0000256" key="6">
    <source>
        <dbReference type="ARBA" id="ARBA00023180"/>
    </source>
</evidence>
<dbReference type="PANTHER" id="PTHR24269">
    <property type="entry name" value="KREMEN PROTEIN"/>
    <property type="match status" value="1"/>
</dbReference>
<keyword evidence="3" id="KW-0732">Signal</keyword>
<keyword evidence="6" id="KW-0325">Glycoprotein</keyword>
<protein>
    <recommendedName>
        <fullName evidence="7">WSC domain-containing protein</fullName>
    </recommendedName>
</protein>
<name>A0A6A6UG16_9PEZI</name>
<feature type="non-terminal residue" evidence="8">
    <location>
        <position position="60"/>
    </location>
</feature>
<accession>A0A6A6UG16</accession>
<keyword evidence="2" id="KW-0812">Transmembrane</keyword>
<keyword evidence="4" id="KW-1133">Transmembrane helix</keyword>
<evidence type="ECO:0000313" key="9">
    <source>
        <dbReference type="Proteomes" id="UP000799302"/>
    </source>
</evidence>
<keyword evidence="9" id="KW-1185">Reference proteome</keyword>
<feature type="non-terminal residue" evidence="8">
    <location>
        <position position="1"/>
    </location>
</feature>
<dbReference type="OrthoDB" id="2019572at2759"/>
<gene>
    <name evidence="8" type="ORF">BT63DRAFT_361994</name>
</gene>
<dbReference type="PANTHER" id="PTHR24269:SF16">
    <property type="entry name" value="PROTEIN SLG1"/>
    <property type="match status" value="1"/>
</dbReference>
<comment type="subcellular location">
    <subcellularLocation>
        <location evidence="1">Membrane</location>
        <topology evidence="1">Single-pass membrane protein</topology>
    </subcellularLocation>
</comment>
<feature type="domain" description="WSC" evidence="7">
    <location>
        <begin position="1"/>
        <end position="60"/>
    </location>
</feature>
<organism evidence="8 9">
    <name type="scientific">Microthyrium microscopicum</name>
    <dbReference type="NCBI Taxonomy" id="703497"/>
    <lineage>
        <taxon>Eukaryota</taxon>
        <taxon>Fungi</taxon>
        <taxon>Dikarya</taxon>
        <taxon>Ascomycota</taxon>
        <taxon>Pezizomycotina</taxon>
        <taxon>Dothideomycetes</taxon>
        <taxon>Dothideomycetes incertae sedis</taxon>
        <taxon>Microthyriales</taxon>
        <taxon>Microthyriaceae</taxon>
        <taxon>Microthyrium</taxon>
    </lineage>
</organism>
<proteinExistence type="predicted"/>
<sequence>CVAYCSTMGFSIAGTECAGQCFCGNTISQSQPISEAACNMPCEDDSSQICGGSAALSLFT</sequence>
<dbReference type="EMBL" id="MU004234">
    <property type="protein sequence ID" value="KAF2670397.1"/>
    <property type="molecule type" value="Genomic_DNA"/>
</dbReference>
<dbReference type="PROSITE" id="PS51212">
    <property type="entry name" value="WSC"/>
    <property type="match status" value="1"/>
</dbReference>
<keyword evidence="5" id="KW-0472">Membrane</keyword>
<evidence type="ECO:0000256" key="1">
    <source>
        <dbReference type="ARBA" id="ARBA00004167"/>
    </source>
</evidence>
<evidence type="ECO:0000256" key="5">
    <source>
        <dbReference type="ARBA" id="ARBA00023136"/>
    </source>
</evidence>
<dbReference type="InterPro" id="IPR002889">
    <property type="entry name" value="WSC_carb-bd"/>
</dbReference>
<dbReference type="GO" id="GO:0005886">
    <property type="term" value="C:plasma membrane"/>
    <property type="evidence" value="ECO:0007669"/>
    <property type="project" value="TreeGrafter"/>
</dbReference>
<evidence type="ECO:0000313" key="8">
    <source>
        <dbReference type="EMBL" id="KAF2670397.1"/>
    </source>
</evidence>
<reference evidence="8" key="1">
    <citation type="journal article" date="2020" name="Stud. Mycol.">
        <title>101 Dothideomycetes genomes: a test case for predicting lifestyles and emergence of pathogens.</title>
        <authorList>
            <person name="Haridas S."/>
            <person name="Albert R."/>
            <person name="Binder M."/>
            <person name="Bloem J."/>
            <person name="Labutti K."/>
            <person name="Salamov A."/>
            <person name="Andreopoulos B."/>
            <person name="Baker S."/>
            <person name="Barry K."/>
            <person name="Bills G."/>
            <person name="Bluhm B."/>
            <person name="Cannon C."/>
            <person name="Castanera R."/>
            <person name="Culley D."/>
            <person name="Daum C."/>
            <person name="Ezra D."/>
            <person name="Gonzalez J."/>
            <person name="Henrissat B."/>
            <person name="Kuo A."/>
            <person name="Liang C."/>
            <person name="Lipzen A."/>
            <person name="Lutzoni F."/>
            <person name="Magnuson J."/>
            <person name="Mondo S."/>
            <person name="Nolan M."/>
            <person name="Ohm R."/>
            <person name="Pangilinan J."/>
            <person name="Park H.-J."/>
            <person name="Ramirez L."/>
            <person name="Alfaro M."/>
            <person name="Sun H."/>
            <person name="Tritt A."/>
            <person name="Yoshinaga Y."/>
            <person name="Zwiers L.-H."/>
            <person name="Turgeon B."/>
            <person name="Goodwin S."/>
            <person name="Spatafora J."/>
            <person name="Crous P."/>
            <person name="Grigoriev I."/>
        </authorList>
    </citation>
    <scope>NUCLEOTIDE SEQUENCE</scope>
    <source>
        <strain evidence="8">CBS 115976</strain>
    </source>
</reference>
<evidence type="ECO:0000259" key="7">
    <source>
        <dbReference type="PROSITE" id="PS51212"/>
    </source>
</evidence>
<evidence type="ECO:0000256" key="3">
    <source>
        <dbReference type="ARBA" id="ARBA00022729"/>
    </source>
</evidence>
<evidence type="ECO:0000256" key="4">
    <source>
        <dbReference type="ARBA" id="ARBA00022989"/>
    </source>
</evidence>
<dbReference type="Proteomes" id="UP000799302">
    <property type="component" value="Unassembled WGS sequence"/>
</dbReference>
<dbReference type="Pfam" id="PF01822">
    <property type="entry name" value="WSC"/>
    <property type="match status" value="1"/>
</dbReference>